<dbReference type="Proteomes" id="UP001187415">
    <property type="component" value="Unassembled WGS sequence"/>
</dbReference>
<protein>
    <submittedName>
        <fullName evidence="1">Uncharacterized protein</fullName>
    </submittedName>
</protein>
<accession>A0AA88SFW9</accession>
<evidence type="ECO:0000313" key="2">
    <source>
        <dbReference type="Proteomes" id="UP001187415"/>
    </source>
</evidence>
<name>A0AA88SFW9_CHASR</name>
<keyword evidence="2" id="KW-1185">Reference proteome</keyword>
<evidence type="ECO:0000313" key="1">
    <source>
        <dbReference type="EMBL" id="KAK2830484.1"/>
    </source>
</evidence>
<proteinExistence type="predicted"/>
<dbReference type="EMBL" id="JAUPFM010000014">
    <property type="protein sequence ID" value="KAK2830484.1"/>
    <property type="molecule type" value="Genomic_DNA"/>
</dbReference>
<comment type="caution">
    <text evidence="1">The sequence shown here is derived from an EMBL/GenBank/DDBJ whole genome shotgun (WGS) entry which is preliminary data.</text>
</comment>
<sequence length="92" mass="10245">MLGVSRFRWIPAEGDVVLTPPPTSLSHFSQFSQSQSLFEKCAAVSRRGESTSMSNHPFIHISSIQGSLNFRWCPLNSLYLSGMPWSAMEAPQ</sequence>
<organism evidence="1 2">
    <name type="scientific">Channa striata</name>
    <name type="common">Snakehead murrel</name>
    <name type="synonym">Ophicephalus striatus</name>
    <dbReference type="NCBI Taxonomy" id="64152"/>
    <lineage>
        <taxon>Eukaryota</taxon>
        <taxon>Metazoa</taxon>
        <taxon>Chordata</taxon>
        <taxon>Craniata</taxon>
        <taxon>Vertebrata</taxon>
        <taxon>Euteleostomi</taxon>
        <taxon>Actinopterygii</taxon>
        <taxon>Neopterygii</taxon>
        <taxon>Teleostei</taxon>
        <taxon>Neoteleostei</taxon>
        <taxon>Acanthomorphata</taxon>
        <taxon>Anabantaria</taxon>
        <taxon>Anabantiformes</taxon>
        <taxon>Channoidei</taxon>
        <taxon>Channidae</taxon>
        <taxon>Channa</taxon>
    </lineage>
</organism>
<reference evidence="1" key="1">
    <citation type="submission" date="2023-07" db="EMBL/GenBank/DDBJ databases">
        <title>Chromosome-level Genome Assembly of Striped Snakehead (Channa striata).</title>
        <authorList>
            <person name="Liu H."/>
        </authorList>
    </citation>
    <scope>NUCLEOTIDE SEQUENCE</scope>
    <source>
        <strain evidence="1">Gz</strain>
        <tissue evidence="1">Muscle</tissue>
    </source>
</reference>
<gene>
    <name evidence="1" type="ORF">Q5P01_018415</name>
</gene>
<dbReference type="AlphaFoldDB" id="A0AA88SFW9"/>